<dbReference type="RefSeq" id="XP_027620337.1">
    <property type="nucleotide sequence ID" value="XM_027764536.1"/>
</dbReference>
<evidence type="ECO:0008006" key="3">
    <source>
        <dbReference type="Google" id="ProtNLM"/>
    </source>
</evidence>
<proteinExistence type="predicted"/>
<protein>
    <recommendedName>
        <fullName evidence="3">F-box domain-containing protein</fullName>
    </recommendedName>
</protein>
<comment type="caution">
    <text evidence="1">The sequence shown here is derived from an EMBL/GenBank/DDBJ whole genome shotgun (WGS) entry which is preliminary data.</text>
</comment>
<accession>A0A401H4S5</accession>
<evidence type="ECO:0000313" key="2">
    <source>
        <dbReference type="Proteomes" id="UP000287166"/>
    </source>
</evidence>
<sequence>MEMQLQSSNLSVCNTSNFTQRQPPTFRTTLLTGLKSESIHDVVTGQAAIHWVQINGLSRWLANPHIYCATLAMEVVRSLPGSSDRVPQEICDHILDYLWNDYATLRICSLTTRKWLPTTRFHRFRIVVIFSSSSYTQFMDILDKSPAVGSYIRDLSLGLYENPPHVQRLLDKIGTSLQHLRISPLLNPAESVTLANNTELRSLYIEYIDVDGRHSHLPEDYNWIMAALCHLNSPHLEEIRLGLQFRLPRDLSVLKWSALDEHLTRLARDLPRLVIVFHAYNLVPTYAVPDAAPYAFPHDVVATIVRELPKLGDSGNRWGVICEGRGAAGEKEHWFNTVKTLQT</sequence>
<dbReference type="InParanoid" id="A0A401H4S5"/>
<name>A0A401H4S5_9APHY</name>
<keyword evidence="2" id="KW-1185">Reference proteome</keyword>
<dbReference type="AlphaFoldDB" id="A0A401H4S5"/>
<dbReference type="Proteomes" id="UP000287166">
    <property type="component" value="Unassembled WGS sequence"/>
</dbReference>
<evidence type="ECO:0000313" key="1">
    <source>
        <dbReference type="EMBL" id="GBE89424.1"/>
    </source>
</evidence>
<dbReference type="EMBL" id="BFAD01000016">
    <property type="protein sequence ID" value="GBE89424.1"/>
    <property type="molecule type" value="Genomic_DNA"/>
</dbReference>
<gene>
    <name evidence="1" type="ORF">SCP_1600860</name>
</gene>
<dbReference type="GeneID" id="38786341"/>
<dbReference type="OrthoDB" id="2744824at2759"/>
<organism evidence="1 2">
    <name type="scientific">Sparassis crispa</name>
    <dbReference type="NCBI Taxonomy" id="139825"/>
    <lineage>
        <taxon>Eukaryota</taxon>
        <taxon>Fungi</taxon>
        <taxon>Dikarya</taxon>
        <taxon>Basidiomycota</taxon>
        <taxon>Agaricomycotina</taxon>
        <taxon>Agaricomycetes</taxon>
        <taxon>Polyporales</taxon>
        <taxon>Sparassidaceae</taxon>
        <taxon>Sparassis</taxon>
    </lineage>
</organism>
<reference evidence="1 2" key="1">
    <citation type="journal article" date="2018" name="Sci. Rep.">
        <title>Genome sequence of the cauliflower mushroom Sparassis crispa (Hanabiratake) and its association with beneficial usage.</title>
        <authorList>
            <person name="Kiyama R."/>
            <person name="Furutani Y."/>
            <person name="Kawaguchi K."/>
            <person name="Nakanishi T."/>
        </authorList>
    </citation>
    <scope>NUCLEOTIDE SEQUENCE [LARGE SCALE GENOMIC DNA]</scope>
</reference>